<organism evidence="1 2">
    <name type="scientific">Dickeya undicola</name>
    <dbReference type="NCBI Taxonomy" id="1577887"/>
    <lineage>
        <taxon>Bacteria</taxon>
        <taxon>Pseudomonadati</taxon>
        <taxon>Pseudomonadota</taxon>
        <taxon>Gammaproteobacteria</taxon>
        <taxon>Enterobacterales</taxon>
        <taxon>Pectobacteriaceae</taxon>
        <taxon>Dickeya</taxon>
    </lineage>
</organism>
<sequence length="75" mass="9071">MSRCHLFVILPLYDCRNVLLFHFIYPSYFKLQVCWLRYKAHMSLALKGQRFALFNTQYVLSCNSNYFGYSDNDVW</sequence>
<name>A0A3N0G4U5_9GAMM</name>
<accession>A0A3N0G4U5</accession>
<proteinExistence type="predicted"/>
<dbReference type="Proteomes" id="UP000276061">
    <property type="component" value="Unassembled WGS sequence"/>
</dbReference>
<dbReference type="EMBL" id="RJLR01000013">
    <property type="protein sequence ID" value="RNM07222.1"/>
    <property type="molecule type" value="Genomic_DNA"/>
</dbReference>
<gene>
    <name evidence="1" type="ORF">EF878_07530</name>
</gene>
<dbReference type="AlphaFoldDB" id="A0A3N0G4U5"/>
<reference evidence="1 2" key="1">
    <citation type="submission" date="2018-11" db="EMBL/GenBank/DDBJ databases">
        <title>Characterization of surface water Dickeya isolates.</title>
        <authorList>
            <person name="Van Gijsegem F."/>
            <person name="Pedron J."/>
        </authorList>
    </citation>
    <scope>NUCLEOTIDE SEQUENCE [LARGE SCALE GENOMIC DNA]</scope>
    <source>
        <strain evidence="1 2">FVG1-MFV-O17</strain>
    </source>
</reference>
<comment type="caution">
    <text evidence="1">The sequence shown here is derived from an EMBL/GenBank/DDBJ whole genome shotgun (WGS) entry which is preliminary data.</text>
</comment>
<evidence type="ECO:0000313" key="1">
    <source>
        <dbReference type="EMBL" id="RNM07222.1"/>
    </source>
</evidence>
<protein>
    <submittedName>
        <fullName evidence="1">Uncharacterized protein</fullName>
    </submittedName>
</protein>
<evidence type="ECO:0000313" key="2">
    <source>
        <dbReference type="Proteomes" id="UP000276061"/>
    </source>
</evidence>